<evidence type="ECO:0000313" key="3">
    <source>
        <dbReference type="Proteomes" id="UP000035763"/>
    </source>
</evidence>
<protein>
    <submittedName>
        <fullName evidence="2">Uncharacterized protein</fullName>
    </submittedName>
</protein>
<sequence length="85" mass="8322">MGAATGAAQMGAVAIATDPEVADAAEVAGRRKEARALTGKGPPSARANVAAPVTPRGWRPTRSCAPSPPAATPISTCPRNCASGA</sequence>
<evidence type="ECO:0000313" key="2">
    <source>
        <dbReference type="EMBL" id="CCH72917.1"/>
    </source>
</evidence>
<gene>
    <name evidence="2" type="ORF">BN11_210022</name>
</gene>
<keyword evidence="3" id="KW-1185">Reference proteome</keyword>
<dbReference type="AlphaFoldDB" id="W6JVD0"/>
<proteinExistence type="predicted"/>
<dbReference type="Proteomes" id="UP000035763">
    <property type="component" value="Unassembled WGS sequence"/>
</dbReference>
<evidence type="ECO:0000256" key="1">
    <source>
        <dbReference type="SAM" id="MobiDB-lite"/>
    </source>
</evidence>
<comment type="caution">
    <text evidence="2">The sequence shown here is derived from an EMBL/GenBank/DDBJ whole genome shotgun (WGS) entry which is preliminary data.</text>
</comment>
<reference evidence="2 3" key="1">
    <citation type="journal article" date="2013" name="ISME J.">
        <title>A metabolic model for members of the genus Tetrasphaera involved in enhanced biological phosphorus removal.</title>
        <authorList>
            <person name="Kristiansen R."/>
            <person name="Nguyen H.T.T."/>
            <person name="Saunders A.M."/>
            <person name="Nielsen J.L."/>
            <person name="Wimmer R."/>
            <person name="Le V.Q."/>
            <person name="McIlroy S.J."/>
            <person name="Petrovski S."/>
            <person name="Seviour R.J."/>
            <person name="Calteau A."/>
            <person name="Nielsen K.L."/>
            <person name="Nielsen P.H."/>
        </authorList>
    </citation>
    <scope>NUCLEOTIDE SEQUENCE [LARGE SCALE GENOMIC DNA]</scope>
    <source>
        <strain evidence="2 3">Ben110</strain>
    </source>
</reference>
<organism evidence="2 3">
    <name type="scientific">Nostocoides australiense Ben110</name>
    <dbReference type="NCBI Taxonomy" id="1193182"/>
    <lineage>
        <taxon>Bacteria</taxon>
        <taxon>Bacillati</taxon>
        <taxon>Actinomycetota</taxon>
        <taxon>Actinomycetes</taxon>
        <taxon>Micrococcales</taxon>
        <taxon>Intrasporangiaceae</taxon>
        <taxon>Nostocoides</taxon>
    </lineage>
</organism>
<feature type="region of interest" description="Disordered" evidence="1">
    <location>
        <begin position="26"/>
        <end position="85"/>
    </location>
</feature>
<name>W6JVD0_9MICO</name>
<dbReference type="EMBL" id="CAJA01000124">
    <property type="protein sequence ID" value="CCH72917.1"/>
    <property type="molecule type" value="Genomic_DNA"/>
</dbReference>
<accession>W6JVD0</accession>
<dbReference type="STRING" id="1193182.BN11_210022"/>